<organism evidence="3 4">
    <name type="scientific">Paraphoma chrysanthemicola</name>
    <dbReference type="NCBI Taxonomy" id="798071"/>
    <lineage>
        <taxon>Eukaryota</taxon>
        <taxon>Fungi</taxon>
        <taxon>Dikarya</taxon>
        <taxon>Ascomycota</taxon>
        <taxon>Pezizomycotina</taxon>
        <taxon>Dothideomycetes</taxon>
        <taxon>Pleosporomycetidae</taxon>
        <taxon>Pleosporales</taxon>
        <taxon>Pleosporineae</taxon>
        <taxon>Phaeosphaeriaceae</taxon>
        <taxon>Paraphoma</taxon>
    </lineage>
</organism>
<dbReference type="GO" id="GO:0006782">
    <property type="term" value="P:protoporphyrinogen IX biosynthetic process"/>
    <property type="evidence" value="ECO:0007669"/>
    <property type="project" value="UniProtKB-UniPathway"/>
</dbReference>
<evidence type="ECO:0000256" key="1">
    <source>
        <dbReference type="SAM" id="MobiDB-lite"/>
    </source>
</evidence>
<feature type="region of interest" description="Disordered" evidence="1">
    <location>
        <begin position="287"/>
        <end position="438"/>
    </location>
</feature>
<dbReference type="InterPro" id="IPR036108">
    <property type="entry name" value="4pyrrol_syn_uPrphyn_synt_sf"/>
</dbReference>
<dbReference type="FunFam" id="3.40.50.10090:FF:000011">
    <property type="entry name" value="Uroporphyrinogen-III synthase (UroS), putative"/>
    <property type="match status" value="1"/>
</dbReference>
<proteinExistence type="predicted"/>
<accession>A0A8K0VVD3</accession>
<dbReference type="GO" id="GO:0006780">
    <property type="term" value="P:uroporphyrinogen III biosynthetic process"/>
    <property type="evidence" value="ECO:0007669"/>
    <property type="project" value="InterPro"/>
</dbReference>
<feature type="domain" description="Tetrapyrrole biosynthesis uroporphyrinogen III synthase" evidence="2">
    <location>
        <begin position="29"/>
        <end position="295"/>
    </location>
</feature>
<dbReference type="InterPro" id="IPR039793">
    <property type="entry name" value="UROS/Hem4"/>
</dbReference>
<dbReference type="PANTHER" id="PTHR12390:SF0">
    <property type="entry name" value="UROPORPHYRINOGEN-III SYNTHASE"/>
    <property type="match status" value="1"/>
</dbReference>
<protein>
    <submittedName>
        <fullName evidence="3">Tetrapyrrole biosynthesis, uroporphyrinogen III synthase</fullName>
    </submittedName>
</protein>
<evidence type="ECO:0000313" key="4">
    <source>
        <dbReference type="Proteomes" id="UP000813461"/>
    </source>
</evidence>
<dbReference type="Proteomes" id="UP000813461">
    <property type="component" value="Unassembled WGS sequence"/>
</dbReference>
<dbReference type="AlphaFoldDB" id="A0A8K0VVD3"/>
<evidence type="ECO:0000259" key="2">
    <source>
        <dbReference type="Pfam" id="PF02602"/>
    </source>
</evidence>
<keyword evidence="4" id="KW-1185">Reference proteome</keyword>
<dbReference type="Pfam" id="PF02602">
    <property type="entry name" value="HEM4"/>
    <property type="match status" value="1"/>
</dbReference>
<feature type="compositionally biased region" description="Basic and acidic residues" evidence="1">
    <location>
        <begin position="339"/>
        <end position="383"/>
    </location>
</feature>
<sequence>MAEQSRGKIPVLLLKTKSAPTDAYEELFTTLDDHRYDPVFVPVLEHRFKKDALDDVRSHITNRGFVQSSKGGLATYGALIFTSQRAVEAFAEIVEELRKDASISIADLLPESLPLYVVGPATARRLRSIKLSCPILGDDTGNGEALAAFMVEHYNSMYPGAGKPPILFLVGDKRRDIIPKTMQAVELGPERVSKIDEVVIYETVEMISFKENFSAIWRGNVKAGCHDQWVVVFSPTGCQAMLQSLGFLDTGREKLADLSVSDGIRVATIGPTTRDYLEGEFGFSPDVCADRPTRKADATSSPTPSDNAVAGTKRKPEAEPSPKRSRKATKKQVTLEETGITKDSDSEMKDAEASEQSGHEETKVKSSDDHFEVKHAENGRNEEEKEPSDNASKVDRTADEAEDDTDGADSKPSNEVAKSKDNDEGPIEKSSQRQRNMPSNILEKGVIYFFTRNRVGIDDADSVGDLQRTFFVLRPLPTDAKLGEGAIPDSKNNRLLALPKKTFPKSHNERFMAFVEKANVSIQQLKDDFFKGSEYETKTQGTRKVDPVTPVAEGVYAITRTEDRTTHLVYSTTIPSDLGEMQDDLGIKDQGSFVVSVKNPERSGPASASLPQKPDFSKDIIEEFRGLAWSEVKPKHLDHEYCQILLIGERLEKGVEPTTKDKKHDKETPQEELEKLEHEDELRVQHLNGDDSVFDDLKLSKKDYPTVPTTW</sequence>
<dbReference type="GO" id="GO:0005829">
    <property type="term" value="C:cytosol"/>
    <property type="evidence" value="ECO:0007669"/>
    <property type="project" value="TreeGrafter"/>
</dbReference>
<feature type="compositionally biased region" description="Basic and acidic residues" evidence="1">
    <location>
        <begin position="288"/>
        <end position="297"/>
    </location>
</feature>
<dbReference type="PANTHER" id="PTHR12390">
    <property type="entry name" value="UROPORPHYRINOGEN III SYNTHASE"/>
    <property type="match status" value="1"/>
</dbReference>
<dbReference type="EMBL" id="JAGMVJ010000015">
    <property type="protein sequence ID" value="KAH7080683.1"/>
    <property type="molecule type" value="Genomic_DNA"/>
</dbReference>
<dbReference type="SUPFAM" id="SSF69618">
    <property type="entry name" value="HemD-like"/>
    <property type="match status" value="1"/>
</dbReference>
<feature type="compositionally biased region" description="Basic and acidic residues" evidence="1">
    <location>
        <begin position="417"/>
        <end position="431"/>
    </location>
</feature>
<feature type="region of interest" description="Disordered" evidence="1">
    <location>
        <begin position="656"/>
        <end position="680"/>
    </location>
</feature>
<dbReference type="CDD" id="cd06578">
    <property type="entry name" value="HemD"/>
    <property type="match status" value="1"/>
</dbReference>
<dbReference type="GO" id="GO:0004852">
    <property type="term" value="F:uroporphyrinogen-III synthase activity"/>
    <property type="evidence" value="ECO:0007669"/>
    <property type="project" value="InterPro"/>
</dbReference>
<comment type="caution">
    <text evidence="3">The sequence shown here is derived from an EMBL/GenBank/DDBJ whole genome shotgun (WGS) entry which is preliminary data.</text>
</comment>
<dbReference type="Gene3D" id="3.40.50.10090">
    <property type="match status" value="2"/>
</dbReference>
<gene>
    <name evidence="3" type="ORF">FB567DRAFT_562286</name>
</gene>
<dbReference type="OrthoDB" id="1028014at2759"/>
<reference evidence="3" key="1">
    <citation type="journal article" date="2021" name="Nat. Commun.">
        <title>Genetic determinants of endophytism in the Arabidopsis root mycobiome.</title>
        <authorList>
            <person name="Mesny F."/>
            <person name="Miyauchi S."/>
            <person name="Thiergart T."/>
            <person name="Pickel B."/>
            <person name="Atanasova L."/>
            <person name="Karlsson M."/>
            <person name="Huettel B."/>
            <person name="Barry K.W."/>
            <person name="Haridas S."/>
            <person name="Chen C."/>
            <person name="Bauer D."/>
            <person name="Andreopoulos W."/>
            <person name="Pangilinan J."/>
            <person name="LaButti K."/>
            <person name="Riley R."/>
            <person name="Lipzen A."/>
            <person name="Clum A."/>
            <person name="Drula E."/>
            <person name="Henrissat B."/>
            <person name="Kohler A."/>
            <person name="Grigoriev I.V."/>
            <person name="Martin F.M."/>
            <person name="Hacquard S."/>
        </authorList>
    </citation>
    <scope>NUCLEOTIDE SEQUENCE</scope>
    <source>
        <strain evidence="3">MPI-SDFR-AT-0120</strain>
    </source>
</reference>
<dbReference type="InterPro" id="IPR003754">
    <property type="entry name" value="4pyrrol_synth_uPrphyn_synth"/>
</dbReference>
<dbReference type="UniPathway" id="UPA00251">
    <property type="reaction ID" value="UER00320"/>
</dbReference>
<evidence type="ECO:0000313" key="3">
    <source>
        <dbReference type="EMBL" id="KAH7080683.1"/>
    </source>
</evidence>
<name>A0A8K0VVD3_9PLEO</name>